<dbReference type="EMBL" id="CP049056">
    <property type="protein sequence ID" value="QIE54311.1"/>
    <property type="molecule type" value="Genomic_DNA"/>
</dbReference>
<evidence type="ECO:0000313" key="2">
    <source>
        <dbReference type="EMBL" id="QIE54311.1"/>
    </source>
</evidence>
<keyword evidence="1" id="KW-1133">Transmembrane helix</keyword>
<feature type="transmembrane region" description="Helical" evidence="1">
    <location>
        <begin position="72"/>
        <end position="98"/>
    </location>
</feature>
<dbReference type="RefSeq" id="WP_165094371.1">
    <property type="nucleotide sequence ID" value="NZ_CP049056.1"/>
</dbReference>
<dbReference type="KEGG" id="hdh:G5B40_01930"/>
<feature type="transmembrane region" description="Helical" evidence="1">
    <location>
        <begin position="104"/>
        <end position="125"/>
    </location>
</feature>
<evidence type="ECO:0000313" key="3">
    <source>
        <dbReference type="Proteomes" id="UP000503336"/>
    </source>
</evidence>
<gene>
    <name evidence="2" type="ORF">G5B40_01930</name>
</gene>
<protein>
    <submittedName>
        <fullName evidence="2">DUF898 domain-containing protein</fullName>
    </submittedName>
</protein>
<evidence type="ECO:0000256" key="1">
    <source>
        <dbReference type="SAM" id="Phobius"/>
    </source>
</evidence>
<feature type="transmembrane region" description="Helical" evidence="1">
    <location>
        <begin position="203"/>
        <end position="220"/>
    </location>
</feature>
<organism evidence="2 3">
    <name type="scientific">Pikeienuella piscinae</name>
    <dbReference type="NCBI Taxonomy" id="2748098"/>
    <lineage>
        <taxon>Bacteria</taxon>
        <taxon>Pseudomonadati</taxon>
        <taxon>Pseudomonadota</taxon>
        <taxon>Alphaproteobacteria</taxon>
        <taxon>Rhodobacterales</taxon>
        <taxon>Paracoccaceae</taxon>
        <taxon>Pikeienuella</taxon>
    </lineage>
</organism>
<name>A0A7L5BTG5_9RHOB</name>
<feature type="transmembrane region" description="Helical" evidence="1">
    <location>
        <begin position="295"/>
        <end position="317"/>
    </location>
</feature>
<dbReference type="AlphaFoldDB" id="A0A7L5BTG5"/>
<dbReference type="Proteomes" id="UP000503336">
    <property type="component" value="Chromosome"/>
</dbReference>
<reference evidence="2 3" key="1">
    <citation type="submission" date="2020-02" db="EMBL/GenBank/DDBJ databases">
        <title>complete genome sequence of Rhodobacteraceae bacterium.</title>
        <authorList>
            <person name="Park J."/>
            <person name="Kim Y.-S."/>
            <person name="Kim K.-H."/>
        </authorList>
    </citation>
    <scope>NUCLEOTIDE SEQUENCE [LARGE SCALE GENOMIC DNA]</scope>
    <source>
        <strain evidence="2 3">RR4-56</strain>
    </source>
</reference>
<feature type="transmembrane region" description="Helical" evidence="1">
    <location>
        <begin position="352"/>
        <end position="371"/>
    </location>
</feature>
<sequence>MNETEPAPFRFAPAQGELQDLVLRDGAISALSFGAYRFWMKTHLRGLIWRRTTLGGDPFEYDGTALELLRGALIAVLALSSGLLVFNLGLAYVGLALWSSWSPGLSAALSAIAILPVLEFARFAARRYRLRRTRWRGLRFGMDGSVFAFLRIWLGWSLLMALTLGLSRPWLRVARERYLSRAMLYGDARFDFEGGARGIFRDWLSVWFAAMMALGAYMLVRQIRFGVIYGGVRVDIMSFATPVIALILAWLVFRLWCRYRAMELALFMSARRVRGVRIACDLDERGLIRPALATLVRAILAGAVLAVLLIAFATLMLRLAVAIEGGDPSAFALSLDLSLLGRFETFGGRATFIFAAWINYAAGMLFLMWLWQAVWWPRVHGNLMAASTATGLETLADVRQRPEEKTIAAEGFADALDVAGL</sequence>
<keyword evidence="1" id="KW-0812">Transmembrane</keyword>
<proteinExistence type="predicted"/>
<keyword evidence="3" id="KW-1185">Reference proteome</keyword>
<keyword evidence="1" id="KW-0472">Membrane</keyword>
<dbReference type="Pfam" id="PF05987">
    <property type="entry name" value="DUF898"/>
    <property type="match status" value="1"/>
</dbReference>
<dbReference type="InterPro" id="IPR010295">
    <property type="entry name" value="DUF898"/>
</dbReference>
<feature type="transmembrane region" description="Helical" evidence="1">
    <location>
        <begin position="232"/>
        <end position="253"/>
    </location>
</feature>
<accession>A0A7L5BTG5</accession>